<reference evidence="3 4" key="1">
    <citation type="submission" date="2016-09" db="EMBL/GenBank/DDBJ databases">
        <title>Extensive genetic diversity and differential bi-allelic expression allows diatom success in the polar Southern Ocean.</title>
        <authorList>
            <consortium name="DOE Joint Genome Institute"/>
            <person name="Mock T."/>
            <person name="Otillar R.P."/>
            <person name="Strauss J."/>
            <person name="Dupont C."/>
            <person name="Frickenhaus S."/>
            <person name="Maumus F."/>
            <person name="Mcmullan M."/>
            <person name="Sanges R."/>
            <person name="Schmutz J."/>
            <person name="Toseland A."/>
            <person name="Valas R."/>
            <person name="Veluchamy A."/>
            <person name="Ward B.J."/>
            <person name="Allen A."/>
            <person name="Barry K."/>
            <person name="Falciatore A."/>
            <person name="Ferrante M."/>
            <person name="Fortunato A.E."/>
            <person name="Gloeckner G."/>
            <person name="Gruber A."/>
            <person name="Hipkin R."/>
            <person name="Janech M."/>
            <person name="Kroth P."/>
            <person name="Leese F."/>
            <person name="Lindquist E."/>
            <person name="Lyon B.R."/>
            <person name="Martin J."/>
            <person name="Mayer C."/>
            <person name="Parker M."/>
            <person name="Quesneville H."/>
            <person name="Raymond J."/>
            <person name="Uhlig C."/>
            <person name="Valentin K.U."/>
            <person name="Worden A.Z."/>
            <person name="Armbrust E.V."/>
            <person name="Bowler C."/>
            <person name="Green B."/>
            <person name="Moulton V."/>
            <person name="Van Oosterhout C."/>
            <person name="Grigoriev I."/>
        </authorList>
    </citation>
    <scope>NUCLEOTIDE SEQUENCE [LARGE SCALE GENOMIC DNA]</scope>
    <source>
        <strain evidence="3 4">CCMP1102</strain>
    </source>
</reference>
<feature type="region of interest" description="Disordered" evidence="1">
    <location>
        <begin position="1"/>
        <end position="23"/>
    </location>
</feature>
<feature type="compositionally biased region" description="Low complexity" evidence="1">
    <location>
        <begin position="1"/>
        <end position="10"/>
    </location>
</feature>
<dbReference type="AlphaFoldDB" id="A0A1E7FLK9"/>
<protein>
    <recommendedName>
        <fullName evidence="2">PPIase cyclophilin-type domain-containing protein</fullName>
    </recommendedName>
</protein>
<dbReference type="Proteomes" id="UP000095751">
    <property type="component" value="Unassembled WGS sequence"/>
</dbReference>
<keyword evidence="4" id="KW-1185">Reference proteome</keyword>
<dbReference type="Gene3D" id="2.40.100.10">
    <property type="entry name" value="Cyclophilin-like"/>
    <property type="match status" value="1"/>
</dbReference>
<dbReference type="PROSITE" id="PS50072">
    <property type="entry name" value="CSA_PPIASE_2"/>
    <property type="match status" value="1"/>
</dbReference>
<name>A0A1E7FLK9_9STRA</name>
<dbReference type="InterPro" id="IPR002130">
    <property type="entry name" value="Cyclophilin-type_PPIase_dom"/>
</dbReference>
<evidence type="ECO:0000313" key="3">
    <source>
        <dbReference type="EMBL" id="OEU19017.1"/>
    </source>
</evidence>
<dbReference type="Pfam" id="PF00160">
    <property type="entry name" value="Pro_isomerase"/>
    <property type="match status" value="1"/>
</dbReference>
<dbReference type="InterPro" id="IPR029000">
    <property type="entry name" value="Cyclophilin-like_dom_sf"/>
</dbReference>
<dbReference type="SUPFAM" id="SSF50891">
    <property type="entry name" value="Cyclophilin-like"/>
    <property type="match status" value="1"/>
</dbReference>
<feature type="region of interest" description="Disordered" evidence="1">
    <location>
        <begin position="204"/>
        <end position="230"/>
    </location>
</feature>
<dbReference type="OrthoDB" id="193499at2759"/>
<accession>A0A1E7FLK9</accession>
<feature type="domain" description="PPIase cyclophilin-type" evidence="2">
    <location>
        <begin position="31"/>
        <end position="200"/>
    </location>
</feature>
<feature type="compositionally biased region" description="Basic and acidic residues" evidence="1">
    <location>
        <begin position="213"/>
        <end position="230"/>
    </location>
</feature>
<evidence type="ECO:0000313" key="4">
    <source>
        <dbReference type="Proteomes" id="UP000095751"/>
    </source>
</evidence>
<dbReference type="KEGG" id="fcy:FRACYDRAFT_182655"/>
<dbReference type="EMBL" id="KV784356">
    <property type="protein sequence ID" value="OEU19017.1"/>
    <property type="molecule type" value="Genomic_DNA"/>
</dbReference>
<organism evidence="3 4">
    <name type="scientific">Fragilariopsis cylindrus CCMP1102</name>
    <dbReference type="NCBI Taxonomy" id="635003"/>
    <lineage>
        <taxon>Eukaryota</taxon>
        <taxon>Sar</taxon>
        <taxon>Stramenopiles</taxon>
        <taxon>Ochrophyta</taxon>
        <taxon>Bacillariophyta</taxon>
        <taxon>Bacillariophyceae</taxon>
        <taxon>Bacillariophycidae</taxon>
        <taxon>Bacillariales</taxon>
        <taxon>Bacillariaceae</taxon>
        <taxon>Fragilariopsis</taxon>
    </lineage>
</organism>
<proteinExistence type="predicted"/>
<gene>
    <name evidence="3" type="ORF">FRACYDRAFT_182655</name>
</gene>
<evidence type="ECO:0000256" key="1">
    <source>
        <dbReference type="SAM" id="MobiDB-lite"/>
    </source>
</evidence>
<dbReference type="InParanoid" id="A0A1E7FLK9"/>
<dbReference type="GO" id="GO:0003755">
    <property type="term" value="F:peptidyl-prolyl cis-trans isomerase activity"/>
    <property type="evidence" value="ECO:0007669"/>
    <property type="project" value="InterPro"/>
</dbReference>
<sequence>MSGISTSSTTTEKDDDGDSDSNNEKITTIHRLKLELATTALPRAADNFVKLLQDNDGNADGYLSSTLHRVEKGVGILGGLVTKNPNSHPNATGTSTKTMIGKCHPDYCHPTSMTAMDISSEHLVISHLPGVITMLQPRIGEIDSRYMMLSHHAPHMDGVSVAIGRLSDDSLEIIQKWESTLITSYGVPTNITLRVVGCGLLEEESSNSNSKQQMDDKEINTEKKQVSMES</sequence>
<evidence type="ECO:0000259" key="2">
    <source>
        <dbReference type="PROSITE" id="PS50072"/>
    </source>
</evidence>